<proteinExistence type="predicted"/>
<dbReference type="Pfam" id="PF05163">
    <property type="entry name" value="DinB"/>
    <property type="match status" value="1"/>
</dbReference>
<dbReference type="PANTHER" id="PTHR37302">
    <property type="entry name" value="SLR1116 PROTEIN"/>
    <property type="match status" value="1"/>
</dbReference>
<keyword evidence="1" id="KW-0479">Metal-binding</keyword>
<evidence type="ECO:0008006" key="3">
    <source>
        <dbReference type="Google" id="ProtNLM"/>
    </source>
</evidence>
<dbReference type="GO" id="GO:0046872">
    <property type="term" value="F:metal ion binding"/>
    <property type="evidence" value="ECO:0007669"/>
    <property type="project" value="UniProtKB-KW"/>
</dbReference>
<dbReference type="Gene3D" id="1.20.120.450">
    <property type="entry name" value="dinb family like domain"/>
    <property type="match status" value="1"/>
</dbReference>
<dbReference type="EMBL" id="HBGD01001854">
    <property type="protein sequence ID" value="CAD9078322.1"/>
    <property type="molecule type" value="Transcribed_RNA"/>
</dbReference>
<reference evidence="2" key="1">
    <citation type="submission" date="2021-01" db="EMBL/GenBank/DDBJ databases">
        <authorList>
            <person name="Corre E."/>
            <person name="Pelletier E."/>
            <person name="Niang G."/>
            <person name="Scheremetjew M."/>
            <person name="Finn R."/>
            <person name="Kale V."/>
            <person name="Holt S."/>
            <person name="Cochrane G."/>
            <person name="Meng A."/>
            <person name="Brown T."/>
            <person name="Cohen L."/>
        </authorList>
    </citation>
    <scope>NUCLEOTIDE SEQUENCE</scope>
    <source>
        <strain evidence="2">WS</strain>
    </source>
</reference>
<organism evidence="2">
    <name type="scientific">Percolomonas cosmopolitus</name>
    <dbReference type="NCBI Taxonomy" id="63605"/>
    <lineage>
        <taxon>Eukaryota</taxon>
        <taxon>Discoba</taxon>
        <taxon>Heterolobosea</taxon>
        <taxon>Tetramitia</taxon>
        <taxon>Eutetramitia</taxon>
        <taxon>Percolomonadidae</taxon>
        <taxon>Percolomonas</taxon>
    </lineage>
</organism>
<sequence>MTSLSHLSTTKLHFLRMSVYHKHATEYLFSCLRTMPRDLLKKDLNMYFSSIHGCMVHIFLADHVWLSRINQVDHPWLSPQQFQELWSNKDKGKWQEMVEFDTLEQESLKVCEQWVHYVSQMEEKQFMEEFAYQDSRGTQKRIETLAVLGHVFNHSTHHRGQVSGAIHQLGYECDKMDLLYLMSSVQKEIDERFGVKEAL</sequence>
<evidence type="ECO:0000313" key="2">
    <source>
        <dbReference type="EMBL" id="CAD9078322.1"/>
    </source>
</evidence>
<dbReference type="InterPro" id="IPR007837">
    <property type="entry name" value="DinB"/>
</dbReference>
<dbReference type="InterPro" id="IPR034660">
    <property type="entry name" value="DinB/YfiT-like"/>
</dbReference>
<gene>
    <name evidence="2" type="ORF">PCOS0759_LOCUS1554</name>
</gene>
<dbReference type="SUPFAM" id="SSF109854">
    <property type="entry name" value="DinB/YfiT-like putative metalloenzymes"/>
    <property type="match status" value="1"/>
</dbReference>
<name>A0A7S1KMY4_9EUKA</name>
<accession>A0A7S1KMY4</accession>
<evidence type="ECO:0000256" key="1">
    <source>
        <dbReference type="ARBA" id="ARBA00022723"/>
    </source>
</evidence>
<dbReference type="PANTHER" id="PTHR37302:SF1">
    <property type="entry name" value="PROTEIN DINB"/>
    <property type="match status" value="1"/>
</dbReference>
<dbReference type="AlphaFoldDB" id="A0A7S1KMY4"/>
<protein>
    <recommendedName>
        <fullName evidence="3">Damage-inducible protein DinB</fullName>
    </recommendedName>
</protein>